<dbReference type="Proteomes" id="UP000093104">
    <property type="component" value="Unassembled WGS sequence"/>
</dbReference>
<organism evidence="1 2">
    <name type="scientific">Pseudomonas syringae</name>
    <dbReference type="NCBI Taxonomy" id="317"/>
    <lineage>
        <taxon>Bacteria</taxon>
        <taxon>Pseudomonadati</taxon>
        <taxon>Pseudomonadota</taxon>
        <taxon>Gammaproteobacteria</taxon>
        <taxon>Pseudomonadales</taxon>
        <taxon>Pseudomonadaceae</taxon>
        <taxon>Pseudomonas</taxon>
    </lineage>
</organism>
<name>A0A1C7ZB90_PSESX</name>
<protein>
    <submittedName>
        <fullName evidence="1">Uncharacterized protein</fullName>
    </submittedName>
</protein>
<evidence type="ECO:0000313" key="1">
    <source>
        <dbReference type="EMBL" id="OCR26530.1"/>
    </source>
</evidence>
<reference evidence="1 2" key="1">
    <citation type="submission" date="2015-07" db="EMBL/GenBank/DDBJ databases">
        <title>Draft genome sequence of a diazotrophic, plant growth-promoting rhizobacterium of the Pseudomonas syringae complex.</title>
        <authorList>
            <person name="Patten C.L."/>
            <person name="Jeong H."/>
        </authorList>
    </citation>
    <scope>NUCLEOTIDE SEQUENCE [LARGE SCALE GENOMIC DNA]</scope>
    <source>
        <strain evidence="1 2">GR12-2</strain>
    </source>
</reference>
<dbReference type="AlphaFoldDB" id="A0A1C7ZB90"/>
<comment type="caution">
    <text evidence="1">The sequence shown here is derived from an EMBL/GenBank/DDBJ whole genome shotgun (WGS) entry which is preliminary data.</text>
</comment>
<dbReference type="OrthoDB" id="7004623at2"/>
<sequence length="221" mass="24865">MTDSQSNILLSGQSLVSFSSGMSEQERVDILDCLNYSEIRADRKSDRRQAWRRWINYYQAGLFNNGFELSGALAYNVVAITERRELLDVARTAIQASGNKELSDLAHAALNTLLQSQQVQTFFEDSFSVGQSESFQVVPCHKDVTGTIDVMVCGMQMQTAVTDGSWLQRPESLMTVRMDGGAYRYSAQAYEPYRAKVTKGLERYSRIYFESLSQTNQSRGG</sequence>
<accession>A0A1C7ZB90</accession>
<proteinExistence type="predicted"/>
<evidence type="ECO:0000313" key="2">
    <source>
        <dbReference type="Proteomes" id="UP000093104"/>
    </source>
</evidence>
<dbReference type="EMBL" id="LGSI01000012">
    <property type="protein sequence ID" value="OCR26530.1"/>
    <property type="molecule type" value="Genomic_DNA"/>
</dbReference>
<gene>
    <name evidence="1" type="ORF">AFK24_03090</name>
</gene>
<dbReference type="RefSeq" id="WP_065831841.1">
    <property type="nucleotide sequence ID" value="NZ_LGSI01000012.1"/>
</dbReference>